<sequence length="39" mass="4464">MSVMNFIENISPFMKLTNYFREGGEVCDCIKIIEYGITG</sequence>
<dbReference type="AlphaFoldDB" id="A0A0E2H6E9"/>
<proteinExistence type="predicted"/>
<dbReference type="Proteomes" id="UP000013085">
    <property type="component" value="Unassembled WGS sequence"/>
</dbReference>
<accession>A0A0E2H6E9</accession>
<protein>
    <submittedName>
        <fullName evidence="1">Uncharacterized protein</fullName>
    </submittedName>
</protein>
<reference evidence="1 2" key="1">
    <citation type="submission" date="2013-01" db="EMBL/GenBank/DDBJ databases">
        <title>The Genome Sequence of Clostridium clostridioforme 90A8.</title>
        <authorList>
            <consortium name="The Broad Institute Genome Sequencing Platform"/>
            <person name="Earl A."/>
            <person name="Ward D."/>
            <person name="Feldgarden M."/>
            <person name="Gevers D."/>
            <person name="Courvalin P."/>
            <person name="Lambert T."/>
            <person name="Walker B."/>
            <person name="Young S.K."/>
            <person name="Zeng Q."/>
            <person name="Gargeya S."/>
            <person name="Fitzgerald M."/>
            <person name="Haas B."/>
            <person name="Abouelleil A."/>
            <person name="Alvarado L."/>
            <person name="Arachchi H.M."/>
            <person name="Berlin A.M."/>
            <person name="Chapman S.B."/>
            <person name="Dewar J."/>
            <person name="Goldberg J."/>
            <person name="Griggs A."/>
            <person name="Gujja S."/>
            <person name="Hansen M."/>
            <person name="Howarth C."/>
            <person name="Imamovic A."/>
            <person name="Larimer J."/>
            <person name="McCowan C."/>
            <person name="Murphy C."/>
            <person name="Neiman D."/>
            <person name="Pearson M."/>
            <person name="Priest M."/>
            <person name="Roberts A."/>
            <person name="Saif S."/>
            <person name="Shea T."/>
            <person name="Sisk P."/>
            <person name="Sykes S."/>
            <person name="Wortman J."/>
            <person name="Nusbaum C."/>
            <person name="Birren B."/>
        </authorList>
    </citation>
    <scope>NUCLEOTIDE SEQUENCE [LARGE SCALE GENOMIC DNA]</scope>
    <source>
        <strain evidence="1 2">90A8</strain>
    </source>
</reference>
<evidence type="ECO:0000313" key="2">
    <source>
        <dbReference type="Proteomes" id="UP000013085"/>
    </source>
</evidence>
<gene>
    <name evidence="1" type="ORF">HMPREF1090_03675</name>
</gene>
<dbReference type="EMBL" id="AGYR01000040">
    <property type="protein sequence ID" value="ENZ12046.1"/>
    <property type="molecule type" value="Genomic_DNA"/>
</dbReference>
<evidence type="ECO:0000313" key="1">
    <source>
        <dbReference type="EMBL" id="ENZ12046.1"/>
    </source>
</evidence>
<dbReference type="HOGENOM" id="CLU_3307356_0_0_9"/>
<name>A0A0E2H6E9_9FIRM</name>
<comment type="caution">
    <text evidence="1">The sequence shown here is derived from an EMBL/GenBank/DDBJ whole genome shotgun (WGS) entry which is preliminary data.</text>
</comment>
<organism evidence="1 2">
    <name type="scientific">[Clostridium] clostridioforme 90A8</name>
    <dbReference type="NCBI Taxonomy" id="999408"/>
    <lineage>
        <taxon>Bacteria</taxon>
        <taxon>Bacillati</taxon>
        <taxon>Bacillota</taxon>
        <taxon>Clostridia</taxon>
        <taxon>Lachnospirales</taxon>
        <taxon>Lachnospiraceae</taxon>
        <taxon>Enterocloster</taxon>
    </lineage>
</organism>